<name>A0ABT4K837_9LACO</name>
<dbReference type="EMBL" id="JAKHMS010000016">
    <property type="protein sequence ID" value="MCZ3781818.1"/>
    <property type="molecule type" value="Genomic_DNA"/>
</dbReference>
<evidence type="ECO:0000313" key="1">
    <source>
        <dbReference type="EMBL" id="MCZ3781818.1"/>
    </source>
</evidence>
<organism evidence="1 2">
    <name type="scientific">Limosilactobacillus vaginalis</name>
    <dbReference type="NCBI Taxonomy" id="1633"/>
    <lineage>
        <taxon>Bacteria</taxon>
        <taxon>Bacillati</taxon>
        <taxon>Bacillota</taxon>
        <taxon>Bacilli</taxon>
        <taxon>Lactobacillales</taxon>
        <taxon>Lactobacillaceae</taxon>
        <taxon>Limosilactobacillus</taxon>
    </lineage>
</organism>
<dbReference type="RefSeq" id="WP_251951120.1">
    <property type="nucleotide sequence ID" value="NZ_CAKMAX010000006.1"/>
</dbReference>
<gene>
    <name evidence="1" type="ORF">L2504_06700</name>
</gene>
<sequence length="156" mass="17929">MDCITRDLTAALDSLSKRYNRSGIDEWGKSHEKLEDILSPNDWRLKAIKAFRRRIKIAEDSRESRVINDIRDEIGKRGITDKGAQIDYLYSIGLGCTRIGKILKLSHNTIADRILKLRKENPSVQGKNSIHYIDALVLMRNGMTGIDDKTFKSYQY</sequence>
<keyword evidence="2" id="KW-1185">Reference proteome</keyword>
<proteinExistence type="predicted"/>
<accession>A0ABT4K837</accession>
<comment type="caution">
    <text evidence="1">The sequence shown here is derived from an EMBL/GenBank/DDBJ whole genome shotgun (WGS) entry which is preliminary data.</text>
</comment>
<protein>
    <submittedName>
        <fullName evidence="1">Uncharacterized protein</fullName>
    </submittedName>
</protein>
<reference evidence="1 2" key="1">
    <citation type="submission" date="2022-01" db="EMBL/GenBank/DDBJ databases">
        <title>VMRC isolate genome collection.</title>
        <authorList>
            <person name="France M."/>
            <person name="Rutt L."/>
            <person name="Humphrys M."/>
            <person name="Ravel J."/>
        </authorList>
    </citation>
    <scope>NUCLEOTIDE SEQUENCE [LARGE SCALE GENOMIC DNA]</scope>
    <source>
        <strain evidence="1 2">C0030B4</strain>
    </source>
</reference>
<evidence type="ECO:0000313" key="2">
    <source>
        <dbReference type="Proteomes" id="UP001527392"/>
    </source>
</evidence>
<dbReference type="Proteomes" id="UP001527392">
    <property type="component" value="Unassembled WGS sequence"/>
</dbReference>